<dbReference type="EMBL" id="GBHO01041902">
    <property type="protein sequence ID" value="JAG01702.1"/>
    <property type="molecule type" value="Transcribed_RNA"/>
</dbReference>
<feature type="non-terminal residue" evidence="2">
    <location>
        <position position="119"/>
    </location>
</feature>
<organism evidence="2">
    <name type="scientific">Lygus hesperus</name>
    <name type="common">Western plant bug</name>
    <dbReference type="NCBI Taxonomy" id="30085"/>
    <lineage>
        <taxon>Eukaryota</taxon>
        <taxon>Metazoa</taxon>
        <taxon>Ecdysozoa</taxon>
        <taxon>Arthropoda</taxon>
        <taxon>Hexapoda</taxon>
        <taxon>Insecta</taxon>
        <taxon>Pterygota</taxon>
        <taxon>Neoptera</taxon>
        <taxon>Paraneoptera</taxon>
        <taxon>Hemiptera</taxon>
        <taxon>Heteroptera</taxon>
        <taxon>Panheteroptera</taxon>
        <taxon>Cimicomorpha</taxon>
        <taxon>Miridae</taxon>
        <taxon>Mirini</taxon>
        <taxon>Lygus</taxon>
    </lineage>
</organism>
<gene>
    <name evidence="2" type="ORF">CM83_105934</name>
</gene>
<dbReference type="Pfam" id="PF22936">
    <property type="entry name" value="Pol_BBD"/>
    <property type="match status" value="1"/>
</dbReference>
<dbReference type="AlphaFoldDB" id="A0A0A9VZT0"/>
<sequence>LTTTSKIADNFFNSVWCIDSGSTSHLCSDKTKFIKFDRENGKLMLASNDSTANIAGKGLVKVKLGDDHIVNLSDTLYVPNLSTNLLSESKITSKGFDVTFKRDHAEIRDKNGDIFAKAT</sequence>
<evidence type="ECO:0000259" key="1">
    <source>
        <dbReference type="Pfam" id="PF22936"/>
    </source>
</evidence>
<reference evidence="2" key="2">
    <citation type="submission" date="2014-07" db="EMBL/GenBank/DDBJ databases">
        <authorList>
            <person name="Hull J."/>
        </authorList>
    </citation>
    <scope>NUCLEOTIDE SEQUENCE</scope>
</reference>
<feature type="domain" description="Retrovirus-related Pol polyprotein from transposon TNT 1-94-like beta-barrel" evidence="1">
    <location>
        <begin position="16"/>
        <end position="96"/>
    </location>
</feature>
<accession>A0A0A9VZT0</accession>
<name>A0A0A9VZT0_LYGHE</name>
<protein>
    <recommendedName>
        <fullName evidence="1">Retrovirus-related Pol polyprotein from transposon TNT 1-94-like beta-barrel domain-containing protein</fullName>
    </recommendedName>
</protein>
<reference evidence="2" key="1">
    <citation type="journal article" date="2014" name="PLoS ONE">
        <title>Transcriptome-Based Identification of ABC Transporters in the Western Tarnished Plant Bug Lygus hesperus.</title>
        <authorList>
            <person name="Hull J.J."/>
            <person name="Chaney K."/>
            <person name="Geib S.M."/>
            <person name="Fabrick J.A."/>
            <person name="Brent C.S."/>
            <person name="Walsh D."/>
            <person name="Lavine L.C."/>
        </authorList>
    </citation>
    <scope>NUCLEOTIDE SEQUENCE</scope>
</reference>
<dbReference type="PANTHER" id="PTHR47592">
    <property type="entry name" value="PBF68 PROTEIN"/>
    <property type="match status" value="1"/>
</dbReference>
<evidence type="ECO:0000313" key="2">
    <source>
        <dbReference type="EMBL" id="JAG01702.1"/>
    </source>
</evidence>
<dbReference type="InterPro" id="IPR054722">
    <property type="entry name" value="PolX-like_BBD"/>
</dbReference>
<proteinExistence type="predicted"/>
<feature type="non-terminal residue" evidence="2">
    <location>
        <position position="1"/>
    </location>
</feature>